<sequence length="238" mass="27571">MSYLFFPNDPPTHHELRLINLIRYKALPPTGGKFVVHTMNTDYDALAGQPFEVPSHYYDHVRRFLWRHQLLMGVEERSGELALAVGLCRRTQCYISYLDAMIESLFVEARRPRFGHDWRSNLFDLYLVVDYFVRGHEYCQGMQWTLRNPGQILEVIDVTTLDWETFYAAADDSDPVWSGLSYQFDITNVGKGDWQFLADAAAKYLGLTNPELKLGKRSRGRQGRGRQKRKRRSAAGSN</sequence>
<feature type="compositionally biased region" description="Basic residues" evidence="1">
    <location>
        <begin position="215"/>
        <end position="238"/>
    </location>
</feature>
<name>A0A0C9ZFC2_9AGAM</name>
<gene>
    <name evidence="2" type="ORF">PISMIDRAFT_674300</name>
</gene>
<dbReference type="AlphaFoldDB" id="A0A0C9ZFC2"/>
<evidence type="ECO:0000256" key="1">
    <source>
        <dbReference type="SAM" id="MobiDB-lite"/>
    </source>
</evidence>
<feature type="non-terminal residue" evidence="2">
    <location>
        <position position="1"/>
    </location>
</feature>
<keyword evidence="3" id="KW-1185">Reference proteome</keyword>
<dbReference type="Proteomes" id="UP000054018">
    <property type="component" value="Unassembled WGS sequence"/>
</dbReference>
<evidence type="ECO:0000313" key="2">
    <source>
        <dbReference type="EMBL" id="KIK27971.1"/>
    </source>
</evidence>
<evidence type="ECO:0000313" key="3">
    <source>
        <dbReference type="Proteomes" id="UP000054018"/>
    </source>
</evidence>
<organism evidence="2 3">
    <name type="scientific">Pisolithus microcarpus 441</name>
    <dbReference type="NCBI Taxonomy" id="765257"/>
    <lineage>
        <taxon>Eukaryota</taxon>
        <taxon>Fungi</taxon>
        <taxon>Dikarya</taxon>
        <taxon>Basidiomycota</taxon>
        <taxon>Agaricomycotina</taxon>
        <taxon>Agaricomycetes</taxon>
        <taxon>Agaricomycetidae</taxon>
        <taxon>Boletales</taxon>
        <taxon>Sclerodermatineae</taxon>
        <taxon>Pisolithaceae</taxon>
        <taxon>Pisolithus</taxon>
    </lineage>
</organism>
<feature type="region of interest" description="Disordered" evidence="1">
    <location>
        <begin position="213"/>
        <end position="238"/>
    </location>
</feature>
<proteinExistence type="predicted"/>
<dbReference type="EMBL" id="KN833694">
    <property type="protein sequence ID" value="KIK27971.1"/>
    <property type="molecule type" value="Genomic_DNA"/>
</dbReference>
<accession>A0A0C9ZFC2</accession>
<reference evidence="3" key="2">
    <citation type="submission" date="2015-01" db="EMBL/GenBank/DDBJ databases">
        <title>Evolutionary Origins and Diversification of the Mycorrhizal Mutualists.</title>
        <authorList>
            <consortium name="DOE Joint Genome Institute"/>
            <consortium name="Mycorrhizal Genomics Consortium"/>
            <person name="Kohler A."/>
            <person name="Kuo A."/>
            <person name="Nagy L.G."/>
            <person name="Floudas D."/>
            <person name="Copeland A."/>
            <person name="Barry K.W."/>
            <person name="Cichocki N."/>
            <person name="Veneault-Fourrey C."/>
            <person name="LaButti K."/>
            <person name="Lindquist E.A."/>
            <person name="Lipzen A."/>
            <person name="Lundell T."/>
            <person name="Morin E."/>
            <person name="Murat C."/>
            <person name="Riley R."/>
            <person name="Ohm R."/>
            <person name="Sun H."/>
            <person name="Tunlid A."/>
            <person name="Henrissat B."/>
            <person name="Grigoriev I.V."/>
            <person name="Hibbett D.S."/>
            <person name="Martin F."/>
        </authorList>
    </citation>
    <scope>NUCLEOTIDE SEQUENCE [LARGE SCALE GENOMIC DNA]</scope>
    <source>
        <strain evidence="3">441</strain>
    </source>
</reference>
<protein>
    <submittedName>
        <fullName evidence="2">Uncharacterized protein</fullName>
    </submittedName>
</protein>
<reference evidence="2 3" key="1">
    <citation type="submission" date="2014-04" db="EMBL/GenBank/DDBJ databases">
        <authorList>
            <consortium name="DOE Joint Genome Institute"/>
            <person name="Kuo A."/>
            <person name="Kohler A."/>
            <person name="Costa M.D."/>
            <person name="Nagy L.G."/>
            <person name="Floudas D."/>
            <person name="Copeland A."/>
            <person name="Barry K.W."/>
            <person name="Cichocki N."/>
            <person name="Veneault-Fourrey C."/>
            <person name="LaButti K."/>
            <person name="Lindquist E.A."/>
            <person name="Lipzen A."/>
            <person name="Lundell T."/>
            <person name="Morin E."/>
            <person name="Murat C."/>
            <person name="Sun H."/>
            <person name="Tunlid A."/>
            <person name="Henrissat B."/>
            <person name="Grigoriev I.V."/>
            <person name="Hibbett D.S."/>
            <person name="Martin F."/>
            <person name="Nordberg H.P."/>
            <person name="Cantor M.N."/>
            <person name="Hua S.X."/>
        </authorList>
    </citation>
    <scope>NUCLEOTIDE SEQUENCE [LARGE SCALE GENOMIC DNA]</scope>
    <source>
        <strain evidence="2 3">441</strain>
    </source>
</reference>
<dbReference type="OrthoDB" id="2665874at2759"/>
<dbReference type="HOGENOM" id="CLU_1225196_0_0_1"/>